<dbReference type="EMBL" id="JANVFS010000032">
    <property type="protein sequence ID" value="KAJ4470366.1"/>
    <property type="molecule type" value="Genomic_DNA"/>
</dbReference>
<gene>
    <name evidence="1" type="ORF">C8J55DRAFT_564111</name>
</gene>
<proteinExistence type="predicted"/>
<evidence type="ECO:0000313" key="2">
    <source>
        <dbReference type="Proteomes" id="UP001150238"/>
    </source>
</evidence>
<evidence type="ECO:0000313" key="1">
    <source>
        <dbReference type="EMBL" id="KAJ4470366.1"/>
    </source>
</evidence>
<reference evidence="1" key="1">
    <citation type="submission" date="2022-08" db="EMBL/GenBank/DDBJ databases">
        <authorList>
            <consortium name="DOE Joint Genome Institute"/>
            <person name="Min B."/>
            <person name="Riley R."/>
            <person name="Sierra-Patev S."/>
            <person name="Naranjo-Ortiz M."/>
            <person name="Looney B."/>
            <person name="Konkel Z."/>
            <person name="Slot J.C."/>
            <person name="Sakamoto Y."/>
            <person name="Steenwyk J.L."/>
            <person name="Rokas A."/>
            <person name="Carro J."/>
            <person name="Camarero S."/>
            <person name="Ferreira P."/>
            <person name="Molpeceres G."/>
            <person name="Ruiz-Duenas F.J."/>
            <person name="Serrano A."/>
            <person name="Henrissat B."/>
            <person name="Drula E."/>
            <person name="Hughes K.W."/>
            <person name="Mata J.L."/>
            <person name="Ishikawa N.K."/>
            <person name="Vargas-Isla R."/>
            <person name="Ushijima S."/>
            <person name="Smith C.A."/>
            <person name="Ahrendt S."/>
            <person name="Andreopoulos W."/>
            <person name="He G."/>
            <person name="Labutti K."/>
            <person name="Lipzen A."/>
            <person name="Ng V."/>
            <person name="Sandor L."/>
            <person name="Barry K."/>
            <person name="Martinez A.T."/>
            <person name="Xiao Y."/>
            <person name="Gibbons J.G."/>
            <person name="Terashima K."/>
            <person name="Hibbett D.S."/>
            <person name="Grigoriev I.V."/>
        </authorList>
    </citation>
    <scope>NUCLEOTIDE SEQUENCE</scope>
    <source>
        <strain evidence="1">Sp2 HRB7682 ss15</strain>
    </source>
</reference>
<accession>A0A9W8ZYY9</accession>
<name>A0A9W8ZYY9_9AGAR</name>
<sequence length="116" mass="13534">MTLIQDHVIQTFTTESHYKRLRHVKEDHYTWTKGQKVEMKEVVNPKNSWTRPDPTIPKAHHPYMLLTDLFLVLIADSMYDSRSRSLLFRVGSHLSLSWWDIVVFESSIGEACGVTC</sequence>
<organism evidence="1 2">
    <name type="scientific">Lentinula lateritia</name>
    <dbReference type="NCBI Taxonomy" id="40482"/>
    <lineage>
        <taxon>Eukaryota</taxon>
        <taxon>Fungi</taxon>
        <taxon>Dikarya</taxon>
        <taxon>Basidiomycota</taxon>
        <taxon>Agaricomycotina</taxon>
        <taxon>Agaricomycetes</taxon>
        <taxon>Agaricomycetidae</taxon>
        <taxon>Agaricales</taxon>
        <taxon>Marasmiineae</taxon>
        <taxon>Omphalotaceae</taxon>
        <taxon>Lentinula</taxon>
    </lineage>
</organism>
<protein>
    <submittedName>
        <fullName evidence="1">Uncharacterized protein</fullName>
    </submittedName>
</protein>
<reference evidence="1" key="2">
    <citation type="journal article" date="2023" name="Proc. Natl. Acad. Sci. U.S.A.">
        <title>A global phylogenomic analysis of the shiitake genus Lentinula.</title>
        <authorList>
            <person name="Sierra-Patev S."/>
            <person name="Min B."/>
            <person name="Naranjo-Ortiz M."/>
            <person name="Looney B."/>
            <person name="Konkel Z."/>
            <person name="Slot J.C."/>
            <person name="Sakamoto Y."/>
            <person name="Steenwyk J.L."/>
            <person name="Rokas A."/>
            <person name="Carro J."/>
            <person name="Camarero S."/>
            <person name="Ferreira P."/>
            <person name="Molpeceres G."/>
            <person name="Ruiz-Duenas F.J."/>
            <person name="Serrano A."/>
            <person name="Henrissat B."/>
            <person name="Drula E."/>
            <person name="Hughes K.W."/>
            <person name="Mata J.L."/>
            <person name="Ishikawa N.K."/>
            <person name="Vargas-Isla R."/>
            <person name="Ushijima S."/>
            <person name="Smith C.A."/>
            <person name="Donoghue J."/>
            <person name="Ahrendt S."/>
            <person name="Andreopoulos W."/>
            <person name="He G."/>
            <person name="LaButti K."/>
            <person name="Lipzen A."/>
            <person name="Ng V."/>
            <person name="Riley R."/>
            <person name="Sandor L."/>
            <person name="Barry K."/>
            <person name="Martinez A.T."/>
            <person name="Xiao Y."/>
            <person name="Gibbons J.G."/>
            <person name="Terashima K."/>
            <person name="Grigoriev I.V."/>
            <person name="Hibbett D."/>
        </authorList>
    </citation>
    <scope>NUCLEOTIDE SEQUENCE</scope>
    <source>
        <strain evidence="1">Sp2 HRB7682 ss15</strain>
    </source>
</reference>
<dbReference type="AlphaFoldDB" id="A0A9W8ZYY9"/>
<comment type="caution">
    <text evidence="1">The sequence shown here is derived from an EMBL/GenBank/DDBJ whole genome shotgun (WGS) entry which is preliminary data.</text>
</comment>
<dbReference type="Proteomes" id="UP001150238">
    <property type="component" value="Unassembled WGS sequence"/>
</dbReference>